<dbReference type="Pfam" id="PF00067">
    <property type="entry name" value="p450"/>
    <property type="match status" value="1"/>
</dbReference>
<dbReference type="AlphaFoldDB" id="A0A834MHU2"/>
<gene>
    <name evidence="15" type="ORF">GWI33_007992</name>
</gene>
<dbReference type="PRINTS" id="PR00385">
    <property type="entry name" value="P450"/>
</dbReference>
<accession>A0A834MHU2</accession>
<keyword evidence="5 13" id="KW-0349">Heme</keyword>
<evidence type="ECO:0000256" key="6">
    <source>
        <dbReference type="ARBA" id="ARBA00022723"/>
    </source>
</evidence>
<dbReference type="SUPFAM" id="SSF48264">
    <property type="entry name" value="Cytochrome P450"/>
    <property type="match status" value="1"/>
</dbReference>
<evidence type="ECO:0000256" key="14">
    <source>
        <dbReference type="RuleBase" id="RU000461"/>
    </source>
</evidence>
<dbReference type="CDD" id="cd11056">
    <property type="entry name" value="CYP6-like"/>
    <property type="match status" value="1"/>
</dbReference>
<keyword evidence="10 13" id="KW-0408">Iron</keyword>
<dbReference type="InterPro" id="IPR001128">
    <property type="entry name" value="Cyt_P450"/>
</dbReference>
<dbReference type="PANTHER" id="PTHR24292:SF54">
    <property type="entry name" value="CYP9F3-RELATED"/>
    <property type="match status" value="1"/>
</dbReference>
<evidence type="ECO:0000256" key="4">
    <source>
        <dbReference type="ARBA" id="ARBA00010617"/>
    </source>
</evidence>
<comment type="caution">
    <text evidence="15">The sequence shown here is derived from an EMBL/GenBank/DDBJ whole genome shotgun (WGS) entry which is preliminary data.</text>
</comment>
<evidence type="ECO:0000313" key="16">
    <source>
        <dbReference type="Proteomes" id="UP000625711"/>
    </source>
</evidence>
<evidence type="ECO:0000256" key="10">
    <source>
        <dbReference type="ARBA" id="ARBA00023004"/>
    </source>
</evidence>
<keyword evidence="16" id="KW-1185">Reference proteome</keyword>
<evidence type="ECO:0000256" key="11">
    <source>
        <dbReference type="ARBA" id="ARBA00023033"/>
    </source>
</evidence>
<dbReference type="GO" id="GO:0005506">
    <property type="term" value="F:iron ion binding"/>
    <property type="evidence" value="ECO:0007669"/>
    <property type="project" value="InterPro"/>
</dbReference>
<dbReference type="GO" id="GO:0005789">
    <property type="term" value="C:endoplasmic reticulum membrane"/>
    <property type="evidence" value="ECO:0007669"/>
    <property type="project" value="UniProtKB-SubCell"/>
</dbReference>
<evidence type="ECO:0000256" key="12">
    <source>
        <dbReference type="ARBA" id="ARBA00023136"/>
    </source>
</evidence>
<name>A0A834MHU2_RHYFE</name>
<keyword evidence="9 14" id="KW-0560">Oxidoreductase</keyword>
<dbReference type="InterPro" id="IPR050476">
    <property type="entry name" value="Insect_CytP450_Detox"/>
</dbReference>
<dbReference type="Proteomes" id="UP000625711">
    <property type="component" value="Unassembled WGS sequence"/>
</dbReference>
<dbReference type="OrthoDB" id="2789670at2759"/>
<evidence type="ECO:0000256" key="7">
    <source>
        <dbReference type="ARBA" id="ARBA00022824"/>
    </source>
</evidence>
<keyword evidence="12" id="KW-0472">Membrane</keyword>
<evidence type="ECO:0000256" key="2">
    <source>
        <dbReference type="ARBA" id="ARBA00004174"/>
    </source>
</evidence>
<dbReference type="PRINTS" id="PR00463">
    <property type="entry name" value="EP450I"/>
</dbReference>
<comment type="similarity">
    <text evidence="4 14">Belongs to the cytochrome P450 family.</text>
</comment>
<evidence type="ECO:0000256" key="1">
    <source>
        <dbReference type="ARBA" id="ARBA00001971"/>
    </source>
</evidence>
<comment type="cofactor">
    <cofactor evidence="1 13">
        <name>heme</name>
        <dbReference type="ChEBI" id="CHEBI:30413"/>
    </cofactor>
</comment>
<keyword evidence="7" id="KW-0256">Endoplasmic reticulum</keyword>
<dbReference type="PROSITE" id="PS00086">
    <property type="entry name" value="CYTOCHROME_P450"/>
    <property type="match status" value="1"/>
</dbReference>
<keyword evidence="8" id="KW-0492">Microsome</keyword>
<proteinExistence type="inferred from homology"/>
<sequence>MKDVRYYGIYQFLKPKLIIRDPELIKSVTVKDFDYFTDHVAMVEPKADPLFGKNLLMLKGDDWKKADENFIQYFLNQPGDIIEIEAKETFARYTIDVIATTSFGVKVDSLNDRNNEFFRMGSELANISFTSFLKILLRQNLPTLYKMFKMTMFRKEVNDFFTALISDTVPTREKENIYRPDMLQNLIDARKKNGEKESFTIEDITAQAAIFFFAGFDSVSSVMSFTSYELALNQDIQDKLRKEILDISEENDGNITYDVIKQMKYLDMVICEVLRKWPPFVIIGRECTKTYVIDPVYPGEKKVVVPKGTAIQIPLYAIHHDPKYYPDPEKFIPERFGTEQKHQDKYFPFGQGPRACLGSRFALMEIKTIFVHILKTFKLVTTEKTQIPLKLVRKFSVNARPENGLYIGLQKL</sequence>
<reference evidence="15" key="1">
    <citation type="submission" date="2020-08" db="EMBL/GenBank/DDBJ databases">
        <title>Genome sequencing and assembly of the red palm weevil Rhynchophorus ferrugineus.</title>
        <authorList>
            <person name="Dias G.B."/>
            <person name="Bergman C.M."/>
            <person name="Manee M."/>
        </authorList>
    </citation>
    <scope>NUCLEOTIDE SEQUENCE</scope>
    <source>
        <strain evidence="15">AA-2017</strain>
        <tissue evidence="15">Whole larva</tissue>
    </source>
</reference>
<keyword evidence="11 14" id="KW-0503">Monooxygenase</keyword>
<dbReference type="InterPro" id="IPR002401">
    <property type="entry name" value="Cyt_P450_E_grp-I"/>
</dbReference>
<evidence type="ECO:0000313" key="15">
    <source>
        <dbReference type="EMBL" id="KAF7278759.1"/>
    </source>
</evidence>
<dbReference type="PANTHER" id="PTHR24292">
    <property type="entry name" value="CYTOCHROME P450"/>
    <property type="match status" value="1"/>
</dbReference>
<evidence type="ECO:0000256" key="9">
    <source>
        <dbReference type="ARBA" id="ARBA00023002"/>
    </source>
</evidence>
<dbReference type="EMBL" id="JAACXV010000388">
    <property type="protein sequence ID" value="KAF7278759.1"/>
    <property type="molecule type" value="Genomic_DNA"/>
</dbReference>
<dbReference type="InterPro" id="IPR036396">
    <property type="entry name" value="Cyt_P450_sf"/>
</dbReference>
<feature type="binding site" description="axial binding residue" evidence="13">
    <location>
        <position position="356"/>
    </location>
    <ligand>
        <name>heme</name>
        <dbReference type="ChEBI" id="CHEBI:30413"/>
    </ligand>
    <ligandPart>
        <name>Fe</name>
        <dbReference type="ChEBI" id="CHEBI:18248"/>
    </ligandPart>
</feature>
<evidence type="ECO:0000256" key="3">
    <source>
        <dbReference type="ARBA" id="ARBA00004406"/>
    </source>
</evidence>
<keyword evidence="6 13" id="KW-0479">Metal-binding</keyword>
<dbReference type="GO" id="GO:0004497">
    <property type="term" value="F:monooxygenase activity"/>
    <property type="evidence" value="ECO:0007669"/>
    <property type="project" value="UniProtKB-KW"/>
</dbReference>
<evidence type="ECO:0000256" key="8">
    <source>
        <dbReference type="ARBA" id="ARBA00022848"/>
    </source>
</evidence>
<evidence type="ECO:0008006" key="17">
    <source>
        <dbReference type="Google" id="ProtNLM"/>
    </source>
</evidence>
<protein>
    <recommendedName>
        <fullName evidence="17">Cytochrome P450</fullName>
    </recommendedName>
</protein>
<dbReference type="InterPro" id="IPR017972">
    <property type="entry name" value="Cyt_P450_CS"/>
</dbReference>
<comment type="subcellular location">
    <subcellularLocation>
        <location evidence="3">Endoplasmic reticulum membrane</location>
        <topology evidence="3">Peripheral membrane protein</topology>
    </subcellularLocation>
    <subcellularLocation>
        <location evidence="2">Microsome membrane</location>
        <topology evidence="2">Peripheral membrane protein</topology>
    </subcellularLocation>
</comment>
<dbReference type="GO" id="GO:0016705">
    <property type="term" value="F:oxidoreductase activity, acting on paired donors, with incorporation or reduction of molecular oxygen"/>
    <property type="evidence" value="ECO:0007669"/>
    <property type="project" value="InterPro"/>
</dbReference>
<dbReference type="FunFam" id="1.10.630.10:FF:000182">
    <property type="entry name" value="Cytochrome P450 3A4"/>
    <property type="match status" value="1"/>
</dbReference>
<evidence type="ECO:0000256" key="13">
    <source>
        <dbReference type="PIRSR" id="PIRSR602401-1"/>
    </source>
</evidence>
<evidence type="ECO:0000256" key="5">
    <source>
        <dbReference type="ARBA" id="ARBA00022617"/>
    </source>
</evidence>
<organism evidence="15 16">
    <name type="scientific">Rhynchophorus ferrugineus</name>
    <name type="common">Red palm weevil</name>
    <name type="synonym">Curculio ferrugineus</name>
    <dbReference type="NCBI Taxonomy" id="354439"/>
    <lineage>
        <taxon>Eukaryota</taxon>
        <taxon>Metazoa</taxon>
        <taxon>Ecdysozoa</taxon>
        <taxon>Arthropoda</taxon>
        <taxon>Hexapoda</taxon>
        <taxon>Insecta</taxon>
        <taxon>Pterygota</taxon>
        <taxon>Neoptera</taxon>
        <taxon>Endopterygota</taxon>
        <taxon>Coleoptera</taxon>
        <taxon>Polyphaga</taxon>
        <taxon>Cucujiformia</taxon>
        <taxon>Curculionidae</taxon>
        <taxon>Dryophthorinae</taxon>
        <taxon>Rhynchophorus</taxon>
    </lineage>
</organism>
<dbReference type="GO" id="GO:0020037">
    <property type="term" value="F:heme binding"/>
    <property type="evidence" value="ECO:0007669"/>
    <property type="project" value="InterPro"/>
</dbReference>
<dbReference type="Gene3D" id="1.10.630.10">
    <property type="entry name" value="Cytochrome P450"/>
    <property type="match status" value="1"/>
</dbReference>